<protein>
    <submittedName>
        <fullName evidence="3">BPSS1780 family membrane protein</fullName>
    </submittedName>
</protein>
<keyword evidence="2" id="KW-0812">Transmembrane</keyword>
<keyword evidence="2" id="KW-0472">Membrane</keyword>
<keyword evidence="4" id="KW-1185">Reference proteome</keyword>
<feature type="transmembrane region" description="Helical" evidence="2">
    <location>
        <begin position="210"/>
        <end position="240"/>
    </location>
</feature>
<dbReference type="NCBIfam" id="NF041043">
    <property type="entry name" value="BPSS1780_fam"/>
    <property type="match status" value="1"/>
</dbReference>
<feature type="transmembrane region" description="Helical" evidence="2">
    <location>
        <begin position="75"/>
        <end position="93"/>
    </location>
</feature>
<dbReference type="Proteomes" id="UP001239782">
    <property type="component" value="Chromosome"/>
</dbReference>
<feature type="compositionally biased region" description="Low complexity" evidence="1">
    <location>
        <begin position="1"/>
        <end position="16"/>
    </location>
</feature>
<feature type="region of interest" description="Disordered" evidence="1">
    <location>
        <begin position="1"/>
        <end position="20"/>
    </location>
</feature>
<feature type="transmembrane region" description="Helical" evidence="2">
    <location>
        <begin position="167"/>
        <end position="190"/>
    </location>
</feature>
<accession>A0AA51RWN6</accession>
<dbReference type="RefSeq" id="WP_309204405.1">
    <property type="nucleotide sequence ID" value="NZ_CP133548.1"/>
</dbReference>
<reference evidence="3 4" key="1">
    <citation type="submission" date="2023-08" db="EMBL/GenBank/DDBJ databases">
        <title>Pleionea litopenaei sp. nov., isolated from stomach of juvenile Litopenaeus vannamei.</title>
        <authorList>
            <person name="Rho A.M."/>
            <person name="Hwang C.Y."/>
        </authorList>
    </citation>
    <scope>NUCLEOTIDE SEQUENCE [LARGE SCALE GENOMIC DNA]</scope>
    <source>
        <strain evidence="3 4">HL-JVS1</strain>
    </source>
</reference>
<dbReference type="EMBL" id="CP133548">
    <property type="protein sequence ID" value="WMS89151.1"/>
    <property type="molecule type" value="Genomic_DNA"/>
</dbReference>
<evidence type="ECO:0000313" key="4">
    <source>
        <dbReference type="Proteomes" id="UP001239782"/>
    </source>
</evidence>
<feature type="transmembrane region" description="Helical" evidence="2">
    <location>
        <begin position="48"/>
        <end position="68"/>
    </location>
</feature>
<proteinExistence type="predicted"/>
<name>A0AA51RWN6_9GAMM</name>
<feature type="transmembrane region" description="Helical" evidence="2">
    <location>
        <begin position="113"/>
        <end position="137"/>
    </location>
</feature>
<sequence>MTEQPSSSSSPSNHSPTKLQFPRQVGIGNALQWVNRGTELFRLAPGPWAMTMVLWFVIILLSRLVPVVGLVMDAFLSQVFVAGLFLGCHAQHLGAKFNQNFLFAGFSRQLRSLVFLSILVMVIDLLASLFVFSDVYWELLIPRSEPSAEAQSLLNDQTQLVSLMMQVLLILMPVKILLMFAPGLIIVHGLSVTQAVQLSAIACLRNVPTLLFYALILMSLGVLVVFTFGIALLAILPIYLASIYAAYRDIFIYSPTSEGTIEA</sequence>
<dbReference type="AlphaFoldDB" id="A0AA51RWN6"/>
<organism evidence="3 4">
    <name type="scientific">Pleionea litopenaei</name>
    <dbReference type="NCBI Taxonomy" id="3070815"/>
    <lineage>
        <taxon>Bacteria</taxon>
        <taxon>Pseudomonadati</taxon>
        <taxon>Pseudomonadota</taxon>
        <taxon>Gammaproteobacteria</taxon>
        <taxon>Oceanospirillales</taxon>
        <taxon>Pleioneaceae</taxon>
        <taxon>Pleionea</taxon>
    </lineage>
</organism>
<evidence type="ECO:0000313" key="3">
    <source>
        <dbReference type="EMBL" id="WMS89151.1"/>
    </source>
</evidence>
<evidence type="ECO:0000256" key="1">
    <source>
        <dbReference type="SAM" id="MobiDB-lite"/>
    </source>
</evidence>
<evidence type="ECO:0000256" key="2">
    <source>
        <dbReference type="SAM" id="Phobius"/>
    </source>
</evidence>
<gene>
    <name evidence="3" type="ORF">Q9312_09630</name>
</gene>
<dbReference type="InterPro" id="IPR047798">
    <property type="entry name" value="BPSS1780-like"/>
</dbReference>
<keyword evidence="2" id="KW-1133">Transmembrane helix</keyword>
<dbReference type="KEGG" id="plei:Q9312_09630"/>